<dbReference type="PROSITE" id="PS50093">
    <property type="entry name" value="PKD"/>
    <property type="match status" value="1"/>
</dbReference>
<keyword evidence="3" id="KW-1185">Reference proteome</keyword>
<dbReference type="InterPro" id="IPR013783">
    <property type="entry name" value="Ig-like_fold"/>
</dbReference>
<protein>
    <submittedName>
        <fullName evidence="2">Cell surface protein</fullName>
    </submittedName>
</protein>
<accession>A0A0E3SIF6</accession>
<name>A0A0E3SIF6_9EURY</name>
<dbReference type="Gene3D" id="2.60.40.10">
    <property type="entry name" value="Immunoglobulins"/>
    <property type="match status" value="1"/>
</dbReference>
<dbReference type="STRING" id="1434110.MSHOH_3819"/>
<evidence type="ECO:0000259" key="1">
    <source>
        <dbReference type="PROSITE" id="PS50093"/>
    </source>
</evidence>
<dbReference type="AlphaFoldDB" id="A0A0E3SIF6"/>
<reference evidence="2 3" key="1">
    <citation type="submission" date="2014-07" db="EMBL/GenBank/DDBJ databases">
        <title>Methanogenic archaea and the global carbon cycle.</title>
        <authorList>
            <person name="Henriksen J.R."/>
            <person name="Luke J."/>
            <person name="Reinhart S."/>
            <person name="Benedict M.N."/>
            <person name="Youngblut N.D."/>
            <person name="Metcalf M.E."/>
            <person name="Whitaker R.J."/>
            <person name="Metcalf W.W."/>
        </authorList>
    </citation>
    <scope>NUCLEOTIDE SEQUENCE [LARGE SCALE GENOMIC DNA]</scope>
    <source>
        <strain evidence="2 3">HB-1</strain>
    </source>
</reference>
<dbReference type="InterPro" id="IPR022409">
    <property type="entry name" value="PKD/Chitinase_dom"/>
</dbReference>
<evidence type="ECO:0000313" key="3">
    <source>
        <dbReference type="Proteomes" id="UP000033101"/>
    </source>
</evidence>
<dbReference type="InterPro" id="IPR035986">
    <property type="entry name" value="PKD_dom_sf"/>
</dbReference>
<dbReference type="Proteomes" id="UP000033101">
    <property type="component" value="Chromosome"/>
</dbReference>
<dbReference type="EMBL" id="CP009516">
    <property type="protein sequence ID" value="AKB80302.1"/>
    <property type="molecule type" value="Genomic_DNA"/>
</dbReference>
<dbReference type="Pfam" id="PF18911">
    <property type="entry name" value="PKD_4"/>
    <property type="match status" value="1"/>
</dbReference>
<dbReference type="CDD" id="cd00146">
    <property type="entry name" value="PKD"/>
    <property type="match status" value="1"/>
</dbReference>
<organism evidence="2 3">
    <name type="scientific">Methanosarcina horonobensis HB-1 = JCM 15518</name>
    <dbReference type="NCBI Taxonomy" id="1434110"/>
    <lineage>
        <taxon>Archaea</taxon>
        <taxon>Methanobacteriati</taxon>
        <taxon>Methanobacteriota</taxon>
        <taxon>Stenosarchaea group</taxon>
        <taxon>Methanomicrobia</taxon>
        <taxon>Methanosarcinales</taxon>
        <taxon>Methanosarcinaceae</taxon>
        <taxon>Methanosarcina</taxon>
    </lineage>
</organism>
<dbReference type="InterPro" id="IPR000601">
    <property type="entry name" value="PKD_dom"/>
</dbReference>
<dbReference type="SMART" id="SM00089">
    <property type="entry name" value="PKD"/>
    <property type="match status" value="1"/>
</dbReference>
<evidence type="ECO:0000313" key="2">
    <source>
        <dbReference type="EMBL" id="AKB80302.1"/>
    </source>
</evidence>
<feature type="domain" description="PKD" evidence="1">
    <location>
        <begin position="23"/>
        <end position="101"/>
    </location>
</feature>
<dbReference type="PATRIC" id="fig|1434110.4.peg.4870"/>
<proteinExistence type="predicted"/>
<sequence>MMKLTVKKILAVLLVVLFVASVTAASVNAVPIAQASIKSFTVNFSSEGSQGSKYLWDFGDGTTSTEPNPIHTYNKCGDYTVHLEVTDSGEVTDNNEVDISC</sequence>
<dbReference type="OrthoDB" id="132680at2157"/>
<dbReference type="RefSeq" id="WP_048142441.1">
    <property type="nucleotide sequence ID" value="NZ_BBCW01000004.1"/>
</dbReference>
<dbReference type="KEGG" id="mhor:MSHOH_3819"/>
<dbReference type="SUPFAM" id="SSF49299">
    <property type="entry name" value="PKD domain"/>
    <property type="match status" value="1"/>
</dbReference>
<gene>
    <name evidence="2" type="ORF">MSHOH_3819</name>
</gene>
<dbReference type="HOGENOM" id="CLU_2285048_0_0_2"/>
<dbReference type="GeneID" id="24833179"/>